<reference evidence="2" key="1">
    <citation type="submission" date="2011-07" db="EMBL/GenBank/DDBJ databases">
        <authorList>
            <consortium name="Caenorhabditis brenneri Sequencing and Analysis Consortium"/>
            <person name="Wilson R.K."/>
        </authorList>
    </citation>
    <scope>NUCLEOTIDE SEQUENCE [LARGE SCALE GENOMIC DNA]</scope>
    <source>
        <strain evidence="2">PB2801</strain>
    </source>
</reference>
<dbReference type="Proteomes" id="UP000008068">
    <property type="component" value="Unassembled WGS sequence"/>
</dbReference>
<organism evidence="2">
    <name type="scientific">Caenorhabditis brenneri</name>
    <name type="common">Nematode worm</name>
    <dbReference type="NCBI Taxonomy" id="135651"/>
    <lineage>
        <taxon>Eukaryota</taxon>
        <taxon>Metazoa</taxon>
        <taxon>Ecdysozoa</taxon>
        <taxon>Nematoda</taxon>
        <taxon>Chromadorea</taxon>
        <taxon>Rhabditida</taxon>
        <taxon>Rhabditina</taxon>
        <taxon>Rhabditomorpha</taxon>
        <taxon>Rhabditoidea</taxon>
        <taxon>Rhabditidae</taxon>
        <taxon>Peloderinae</taxon>
        <taxon>Caenorhabditis</taxon>
    </lineage>
</organism>
<keyword evidence="2" id="KW-1185">Reference proteome</keyword>
<evidence type="ECO:0000313" key="1">
    <source>
        <dbReference type="EMBL" id="EGT46245.1"/>
    </source>
</evidence>
<dbReference type="InParanoid" id="G0MWQ6"/>
<name>G0MWQ6_CAEBE</name>
<dbReference type="HOGENOM" id="CLU_2252405_0_0_1"/>
<dbReference type="EMBL" id="GL379817">
    <property type="protein sequence ID" value="EGT46245.1"/>
    <property type="molecule type" value="Genomic_DNA"/>
</dbReference>
<gene>
    <name evidence="1" type="ORF">CAEBREN_08480</name>
</gene>
<protein>
    <submittedName>
        <fullName evidence="1">Uncharacterized protein</fullName>
    </submittedName>
</protein>
<accession>G0MWQ6</accession>
<proteinExistence type="predicted"/>
<evidence type="ECO:0000313" key="2">
    <source>
        <dbReference type="Proteomes" id="UP000008068"/>
    </source>
</evidence>
<dbReference type="AlphaFoldDB" id="G0MWQ6"/>
<sequence length="104" mass="11734">MAEINQQWDLAIEFRGVPHFYKIELNHSVDSRRIFVNGTEKPFDSSKKSSDGFTEDLIKVGGAKIAIRIEKHDEDFIYSVEHPDCQQPAGGLLQTGDRGQTLKS</sequence>